<dbReference type="InterPro" id="IPR029044">
    <property type="entry name" value="Nucleotide-diphossugar_trans"/>
</dbReference>
<gene>
    <name evidence="2" type="ORF">EGW08_014380</name>
</gene>
<evidence type="ECO:0000313" key="2">
    <source>
        <dbReference type="EMBL" id="RUS77867.1"/>
    </source>
</evidence>
<reference evidence="2 3" key="1">
    <citation type="submission" date="2019-01" db="EMBL/GenBank/DDBJ databases">
        <title>A draft genome assembly of the solar-powered sea slug Elysia chlorotica.</title>
        <authorList>
            <person name="Cai H."/>
            <person name="Li Q."/>
            <person name="Fang X."/>
            <person name="Li J."/>
            <person name="Curtis N.E."/>
            <person name="Altenburger A."/>
            <person name="Shibata T."/>
            <person name="Feng M."/>
            <person name="Maeda T."/>
            <person name="Schwartz J.A."/>
            <person name="Shigenobu S."/>
            <person name="Lundholm N."/>
            <person name="Nishiyama T."/>
            <person name="Yang H."/>
            <person name="Hasebe M."/>
            <person name="Li S."/>
            <person name="Pierce S.K."/>
            <person name="Wang J."/>
        </authorList>
    </citation>
    <scope>NUCLEOTIDE SEQUENCE [LARGE SCALE GENOMIC DNA]</scope>
    <source>
        <strain evidence="2">EC2010</strain>
        <tissue evidence="2">Whole organism of an adult</tissue>
    </source>
</reference>
<protein>
    <submittedName>
        <fullName evidence="2">Uncharacterized protein</fullName>
    </submittedName>
</protein>
<dbReference type="Pfam" id="PF07801">
    <property type="entry name" value="DUF1647"/>
    <property type="match status" value="1"/>
</dbReference>
<feature type="compositionally biased region" description="Polar residues" evidence="1">
    <location>
        <begin position="53"/>
        <end position="82"/>
    </location>
</feature>
<feature type="compositionally biased region" description="Basic and acidic residues" evidence="1">
    <location>
        <begin position="103"/>
        <end position="132"/>
    </location>
</feature>
<evidence type="ECO:0000313" key="3">
    <source>
        <dbReference type="Proteomes" id="UP000271974"/>
    </source>
</evidence>
<dbReference type="AlphaFoldDB" id="A0A3S0ZFS7"/>
<feature type="compositionally biased region" description="Low complexity" evidence="1">
    <location>
        <begin position="83"/>
        <end position="99"/>
    </location>
</feature>
<feature type="region of interest" description="Disordered" evidence="1">
    <location>
        <begin position="53"/>
        <end position="162"/>
    </location>
</feature>
<dbReference type="PANTHER" id="PTHR31389">
    <property type="entry name" value="LD39211P"/>
    <property type="match status" value="1"/>
</dbReference>
<dbReference type="EMBL" id="RQTK01000546">
    <property type="protein sequence ID" value="RUS77867.1"/>
    <property type="molecule type" value="Genomic_DNA"/>
</dbReference>
<accession>A0A3S0ZFS7</accession>
<evidence type="ECO:0000256" key="1">
    <source>
        <dbReference type="SAM" id="MobiDB-lite"/>
    </source>
</evidence>
<dbReference type="OrthoDB" id="5954868at2759"/>
<name>A0A3S0ZFS7_ELYCH</name>
<dbReference type="Gene3D" id="3.90.550.10">
    <property type="entry name" value="Spore Coat Polysaccharide Biosynthesis Protein SpsA, Chain A"/>
    <property type="match status" value="1"/>
</dbReference>
<keyword evidence="3" id="KW-1185">Reference proteome</keyword>
<comment type="caution">
    <text evidence="2">The sequence shown here is derived from an EMBL/GenBank/DDBJ whole genome shotgun (WGS) entry which is preliminary data.</text>
</comment>
<dbReference type="SUPFAM" id="SSF53448">
    <property type="entry name" value="Nucleotide-diphospho-sugar transferases"/>
    <property type="match status" value="1"/>
</dbReference>
<proteinExistence type="predicted"/>
<dbReference type="Proteomes" id="UP000271974">
    <property type="component" value="Unassembled WGS sequence"/>
</dbReference>
<organism evidence="2 3">
    <name type="scientific">Elysia chlorotica</name>
    <name type="common">Eastern emerald elysia</name>
    <name type="synonym">Sea slug</name>
    <dbReference type="NCBI Taxonomy" id="188477"/>
    <lineage>
        <taxon>Eukaryota</taxon>
        <taxon>Metazoa</taxon>
        <taxon>Spiralia</taxon>
        <taxon>Lophotrochozoa</taxon>
        <taxon>Mollusca</taxon>
        <taxon>Gastropoda</taxon>
        <taxon>Heterobranchia</taxon>
        <taxon>Euthyneura</taxon>
        <taxon>Panpulmonata</taxon>
        <taxon>Sacoglossa</taxon>
        <taxon>Placobranchoidea</taxon>
        <taxon>Plakobranchidae</taxon>
        <taxon>Elysia</taxon>
    </lineage>
</organism>
<dbReference type="PANTHER" id="PTHR31389:SF4">
    <property type="entry name" value="LD39211P"/>
    <property type="match status" value="1"/>
</dbReference>
<sequence>MKCCRMSCLLASGVGALVMLCQYVLLADYTSYRLSTGQAPSRFTALVRKTSTSLQQETAHKPNTNDLPDASRSQSADNTIDFNSGTSSSSNRESSQSNESMEDDSRVVGSMKKDSKRVVTTKTDSRKPKISEPKSATPPSPTKSKSPETNRRNPKPKGLSDKQLLCLNIRRGVDAVRYPPDEQATPLDLRASLGDLPRVKAIQSSFPEQDLAAILDRRLQLINRTSPEVLAPRPRTCADERSLSNSCDQGRGCLQKQLPADALTRISQLTGRANLRLQAGHVGQLQKLADQVRGTYDIIFLSAASDNHYVEAQALLHSLHTKVFPHFSDFAFLFYDLGLSPQKRKTFQKYCRCQILDYDRSWFPEFASDLEKFAWKPFLIKAHAHQARVVVWMDASIRFFDNPAGLKTLLTEEIEKFGVMVGHSVPDNCFSTCRATYHKFGDEPCAYLGLPIFQASVLVFRNDPFVQRAVLEPWAACAFDESCIAPVAVECARWCGPAVENYLAYRDGRGGFKYGLCHHFDQSVISLILHKLYLEFSPELRIVRQQTAVICRGDEYEYFSTL</sequence>
<dbReference type="InterPro" id="IPR012444">
    <property type="entry name" value="DUF1647"/>
</dbReference>